<dbReference type="AlphaFoldDB" id="A0AAV8GD03"/>
<dbReference type="PROSITE" id="PS00107">
    <property type="entry name" value="PROTEIN_KINASE_ATP"/>
    <property type="match status" value="1"/>
</dbReference>
<dbReference type="InterPro" id="IPR000152">
    <property type="entry name" value="EGF-type_Asp/Asn_hydroxyl_site"/>
</dbReference>
<keyword evidence="7 15" id="KW-0547">Nucleotide-binding</keyword>
<evidence type="ECO:0000256" key="6">
    <source>
        <dbReference type="ARBA" id="ARBA00022729"/>
    </source>
</evidence>
<evidence type="ECO:0000256" key="11">
    <source>
        <dbReference type="ARBA" id="ARBA00023136"/>
    </source>
</evidence>
<dbReference type="SUPFAM" id="SSF57196">
    <property type="entry name" value="EGF/Laminin"/>
    <property type="match status" value="1"/>
</dbReference>
<organism evidence="19 20">
    <name type="scientific">Rhynchospora pubera</name>
    <dbReference type="NCBI Taxonomy" id="906938"/>
    <lineage>
        <taxon>Eukaryota</taxon>
        <taxon>Viridiplantae</taxon>
        <taxon>Streptophyta</taxon>
        <taxon>Embryophyta</taxon>
        <taxon>Tracheophyta</taxon>
        <taxon>Spermatophyta</taxon>
        <taxon>Magnoliopsida</taxon>
        <taxon>Liliopsida</taxon>
        <taxon>Poales</taxon>
        <taxon>Cyperaceae</taxon>
        <taxon>Cyperoideae</taxon>
        <taxon>Rhynchosporeae</taxon>
        <taxon>Rhynchospora</taxon>
    </lineage>
</organism>
<evidence type="ECO:0000256" key="14">
    <source>
        <dbReference type="PROSITE-ProRule" id="PRU00076"/>
    </source>
</evidence>
<dbReference type="Pfam" id="PF13947">
    <property type="entry name" value="GUB_WAK_bind"/>
    <property type="match status" value="1"/>
</dbReference>
<keyword evidence="2" id="KW-0723">Serine/threonine-protein kinase</keyword>
<dbReference type="GO" id="GO:0005509">
    <property type="term" value="F:calcium ion binding"/>
    <property type="evidence" value="ECO:0007669"/>
    <property type="project" value="InterPro"/>
</dbReference>
<evidence type="ECO:0000256" key="9">
    <source>
        <dbReference type="ARBA" id="ARBA00022840"/>
    </source>
</evidence>
<accession>A0AAV8GD03</accession>
<evidence type="ECO:0000259" key="17">
    <source>
        <dbReference type="PROSITE" id="PS50011"/>
    </source>
</evidence>
<dbReference type="Gene3D" id="1.10.510.10">
    <property type="entry name" value="Transferase(Phosphotransferase) domain 1"/>
    <property type="match status" value="1"/>
</dbReference>
<feature type="domain" description="EGF-like" evidence="18">
    <location>
        <begin position="315"/>
        <end position="347"/>
    </location>
</feature>
<dbReference type="InterPro" id="IPR017441">
    <property type="entry name" value="Protein_kinase_ATP_BS"/>
</dbReference>
<dbReference type="InterPro" id="IPR018097">
    <property type="entry name" value="EGF_Ca-bd_CS"/>
</dbReference>
<protein>
    <submittedName>
        <fullName evidence="19">Wall-associated kinase family protein</fullName>
    </submittedName>
</protein>
<dbReference type="EMBL" id="JAMFTS010000002">
    <property type="protein sequence ID" value="KAJ4801555.1"/>
    <property type="molecule type" value="Genomic_DNA"/>
</dbReference>
<dbReference type="PROSITE" id="PS50026">
    <property type="entry name" value="EGF_3"/>
    <property type="match status" value="1"/>
</dbReference>
<evidence type="ECO:0000256" key="10">
    <source>
        <dbReference type="ARBA" id="ARBA00022989"/>
    </source>
</evidence>
<evidence type="ECO:0000256" key="7">
    <source>
        <dbReference type="ARBA" id="ARBA00022741"/>
    </source>
</evidence>
<keyword evidence="3 14" id="KW-0245">EGF-like domain</keyword>
<feature type="disulfide bond" evidence="14">
    <location>
        <begin position="319"/>
        <end position="329"/>
    </location>
</feature>
<dbReference type="Gene3D" id="3.30.200.20">
    <property type="entry name" value="Phosphorylase Kinase, domain 1"/>
    <property type="match status" value="1"/>
</dbReference>
<reference evidence="19" key="1">
    <citation type="submission" date="2022-08" db="EMBL/GenBank/DDBJ databases">
        <authorList>
            <person name="Marques A."/>
        </authorList>
    </citation>
    <scope>NUCLEOTIDE SEQUENCE</scope>
    <source>
        <strain evidence="19">RhyPub2mFocal</strain>
        <tissue evidence="19">Leaves</tissue>
    </source>
</reference>
<dbReference type="PANTHER" id="PTHR27005:SF283">
    <property type="entry name" value="OS02G0633066 PROTEIN"/>
    <property type="match status" value="1"/>
</dbReference>
<feature type="domain" description="Protein kinase" evidence="17">
    <location>
        <begin position="439"/>
        <end position="719"/>
    </location>
</feature>
<evidence type="ECO:0000256" key="5">
    <source>
        <dbReference type="ARBA" id="ARBA00022692"/>
    </source>
</evidence>
<dbReference type="Pfam" id="PF00069">
    <property type="entry name" value="Pkinase"/>
    <property type="match status" value="1"/>
</dbReference>
<keyword evidence="6" id="KW-0732">Signal</keyword>
<evidence type="ECO:0000256" key="15">
    <source>
        <dbReference type="PROSITE-ProRule" id="PRU10141"/>
    </source>
</evidence>
<dbReference type="InterPro" id="IPR008271">
    <property type="entry name" value="Ser/Thr_kinase_AS"/>
</dbReference>
<evidence type="ECO:0000256" key="16">
    <source>
        <dbReference type="SAM" id="Phobius"/>
    </source>
</evidence>
<dbReference type="PROSITE" id="PS00010">
    <property type="entry name" value="ASX_HYDROXYL"/>
    <property type="match status" value="1"/>
</dbReference>
<comment type="subcellular location">
    <subcellularLocation>
        <location evidence="1">Membrane</location>
        <topology evidence="1">Single-pass type I membrane protein</topology>
    </subcellularLocation>
</comment>
<feature type="transmembrane region" description="Helical" evidence="16">
    <location>
        <begin position="359"/>
        <end position="385"/>
    </location>
</feature>
<dbReference type="InterPro" id="IPR000719">
    <property type="entry name" value="Prot_kinase_dom"/>
</dbReference>
<proteinExistence type="predicted"/>
<keyword evidence="4" id="KW-0808">Transferase</keyword>
<dbReference type="InterPro" id="IPR045274">
    <property type="entry name" value="WAK-like"/>
</dbReference>
<evidence type="ECO:0000256" key="4">
    <source>
        <dbReference type="ARBA" id="ARBA00022679"/>
    </source>
</evidence>
<dbReference type="InterPro" id="IPR001881">
    <property type="entry name" value="EGF-like_Ca-bd_dom"/>
</dbReference>
<dbReference type="GO" id="GO:0007166">
    <property type="term" value="P:cell surface receptor signaling pathway"/>
    <property type="evidence" value="ECO:0007669"/>
    <property type="project" value="InterPro"/>
</dbReference>
<keyword evidence="13" id="KW-0325">Glycoprotein</keyword>
<dbReference type="PROSITE" id="PS50011">
    <property type="entry name" value="PROTEIN_KINASE_DOM"/>
    <property type="match status" value="1"/>
</dbReference>
<dbReference type="SUPFAM" id="SSF56112">
    <property type="entry name" value="Protein kinase-like (PK-like)"/>
    <property type="match status" value="1"/>
</dbReference>
<dbReference type="SMART" id="SM00181">
    <property type="entry name" value="EGF"/>
    <property type="match status" value="2"/>
</dbReference>
<dbReference type="PROSITE" id="PS00108">
    <property type="entry name" value="PROTEIN_KINASE_ST"/>
    <property type="match status" value="1"/>
</dbReference>
<dbReference type="InterPro" id="IPR025287">
    <property type="entry name" value="WAK_GUB"/>
</dbReference>
<dbReference type="Pfam" id="PF07645">
    <property type="entry name" value="EGF_CA"/>
    <property type="match status" value="1"/>
</dbReference>
<dbReference type="FunFam" id="1.10.510.10:FF:000084">
    <property type="entry name" value="Wall-associated receptor kinase 2"/>
    <property type="match status" value="1"/>
</dbReference>
<dbReference type="InterPro" id="IPR049883">
    <property type="entry name" value="NOTCH1_EGF-like"/>
</dbReference>
<keyword evidence="11 16" id="KW-0472">Membrane</keyword>
<dbReference type="FunFam" id="3.30.200.20:FF:000043">
    <property type="entry name" value="Wall-associated receptor kinase 2"/>
    <property type="match status" value="1"/>
</dbReference>
<dbReference type="InterPro" id="IPR000742">
    <property type="entry name" value="EGF"/>
</dbReference>
<keyword evidence="5 16" id="KW-0812">Transmembrane</keyword>
<evidence type="ECO:0000256" key="13">
    <source>
        <dbReference type="ARBA" id="ARBA00023180"/>
    </source>
</evidence>
<dbReference type="GO" id="GO:0004674">
    <property type="term" value="F:protein serine/threonine kinase activity"/>
    <property type="evidence" value="ECO:0007669"/>
    <property type="project" value="UniProtKB-KW"/>
</dbReference>
<dbReference type="GO" id="GO:0030247">
    <property type="term" value="F:polysaccharide binding"/>
    <property type="evidence" value="ECO:0007669"/>
    <property type="project" value="InterPro"/>
</dbReference>
<dbReference type="GO" id="GO:0005524">
    <property type="term" value="F:ATP binding"/>
    <property type="evidence" value="ECO:0007669"/>
    <property type="project" value="UniProtKB-UniRule"/>
</dbReference>
<evidence type="ECO:0000256" key="2">
    <source>
        <dbReference type="ARBA" id="ARBA00022527"/>
    </source>
</evidence>
<evidence type="ECO:0000313" key="20">
    <source>
        <dbReference type="Proteomes" id="UP001140206"/>
    </source>
</evidence>
<gene>
    <name evidence="19" type="ORF">LUZ62_052801</name>
</gene>
<dbReference type="PANTHER" id="PTHR27005">
    <property type="entry name" value="WALL-ASSOCIATED RECEPTOR KINASE-LIKE 21"/>
    <property type="match status" value="1"/>
</dbReference>
<comment type="caution">
    <text evidence="14">Lacks conserved residue(s) required for the propagation of feature annotation.</text>
</comment>
<dbReference type="PROSITE" id="PS01187">
    <property type="entry name" value="EGF_CA"/>
    <property type="match status" value="1"/>
</dbReference>
<name>A0AAV8GD03_9POAL</name>
<dbReference type="Gene3D" id="2.10.25.10">
    <property type="entry name" value="Laminin"/>
    <property type="match status" value="1"/>
</dbReference>
<dbReference type="SMART" id="SM00220">
    <property type="entry name" value="S_TKc"/>
    <property type="match status" value="1"/>
</dbReference>
<evidence type="ECO:0000313" key="19">
    <source>
        <dbReference type="EMBL" id="KAJ4801555.1"/>
    </source>
</evidence>
<dbReference type="InterPro" id="IPR011009">
    <property type="entry name" value="Kinase-like_dom_sf"/>
</dbReference>
<dbReference type="SMART" id="SM00179">
    <property type="entry name" value="EGF_CA"/>
    <property type="match status" value="2"/>
</dbReference>
<feature type="binding site" evidence="15">
    <location>
        <position position="467"/>
    </location>
    <ligand>
        <name>ATP</name>
        <dbReference type="ChEBI" id="CHEBI:30616"/>
    </ligand>
</feature>
<keyword evidence="10 16" id="KW-1133">Transmembrane helix</keyword>
<evidence type="ECO:0000256" key="8">
    <source>
        <dbReference type="ARBA" id="ARBA00022777"/>
    </source>
</evidence>
<evidence type="ECO:0000256" key="3">
    <source>
        <dbReference type="ARBA" id="ARBA00022536"/>
    </source>
</evidence>
<keyword evidence="9 15" id="KW-0067">ATP-binding</keyword>
<comment type="caution">
    <text evidence="19">The sequence shown here is derived from an EMBL/GenBank/DDBJ whole genome shotgun (WGS) entry which is preliminary data.</text>
</comment>
<dbReference type="GO" id="GO:0005886">
    <property type="term" value="C:plasma membrane"/>
    <property type="evidence" value="ECO:0007669"/>
    <property type="project" value="TreeGrafter"/>
</dbReference>
<keyword evidence="12 14" id="KW-1015">Disulfide bond</keyword>
<keyword evidence="20" id="KW-1185">Reference proteome</keyword>
<evidence type="ECO:0000259" key="18">
    <source>
        <dbReference type="PROSITE" id="PS50026"/>
    </source>
</evidence>
<evidence type="ECO:0000256" key="12">
    <source>
        <dbReference type="ARBA" id="ARBA00023157"/>
    </source>
</evidence>
<sequence>MPIKMLADNRITYKFKLKGFLIMLWLMFILHAVVAPSAAGDGLAVIKPGCRSKCGNFTVPYPFGIDDGCFREGFNLDCSQNAIDGTYRLLVGNIEVQEIVLPTSQIRMWNHISWRCYHNTPRKIQSSKWFYDLTTTRYTISQIHNKFVSIGCETLAYNIMVDYKDNTYQAACVSVCYSRESLTNGSCTGIGCCESPIPSGISFSEILFDSNFNGSAWNDFSNCSFAVVMEVDSFLFDTSYLTGIDFWNKNNGQVPILMDWSIGDETCEVAQKNESNYACVSSNSVCINHITGRGYSCNCSAGYHGNPYIVDGCRDIDECENSSVCSGICVNTAGSYECSCPLGTHGDPTRGGACYQNKMSIGITIAIGVGAGATLLILVFSMLVLKRRLEVRRNKQLKQKFFKQNHGLLLERLISSTEDTTGRMKIFSSEELEKATNNFDQTRILGCGGHGTVYKGILSDLRVVAIKRSKLLDQSEIDQFINEVVILSQINHRNVVKLFGCCLETEVPLLVNEFISNGTLSDHLHVQGRNSLPWKDRLRIALEVARAISYLHSAASMSIFHRDIKCSNILLDDCLTTKLSDFGASKSVDLDQTGITTAIQGTYGYLDPEYYQTGRLTEKSDVYSFGVILAELLTREKAYPTRMSLQNGSLIARFIMVMAENRLLDILDSQILEEGPTEQLKEVAVLAERCLRLRGEERPTMKEVEVRLEVIWGSKTEFVHSQLRTAQSLRERRTIPKLTNAVGDTSRQYSLEEEMLLSSKFGR</sequence>
<dbReference type="CDD" id="cd00054">
    <property type="entry name" value="EGF_CA"/>
    <property type="match status" value="1"/>
</dbReference>
<evidence type="ECO:0000256" key="1">
    <source>
        <dbReference type="ARBA" id="ARBA00004479"/>
    </source>
</evidence>
<keyword evidence="8 19" id="KW-0418">Kinase</keyword>
<dbReference type="Proteomes" id="UP001140206">
    <property type="component" value="Chromosome 2"/>
</dbReference>